<dbReference type="SMART" id="SM00769">
    <property type="entry name" value="WHy"/>
    <property type="match status" value="1"/>
</dbReference>
<dbReference type="InterPro" id="IPR004864">
    <property type="entry name" value="LEA_2"/>
</dbReference>
<dbReference type="SUPFAM" id="SSF117070">
    <property type="entry name" value="LEA14-like"/>
    <property type="match status" value="1"/>
</dbReference>
<organism evidence="2 3">
    <name type="scientific">Microbulbifer elongatus</name>
    <dbReference type="NCBI Taxonomy" id="86173"/>
    <lineage>
        <taxon>Bacteria</taxon>
        <taxon>Pseudomonadati</taxon>
        <taxon>Pseudomonadota</taxon>
        <taxon>Gammaproteobacteria</taxon>
        <taxon>Cellvibrionales</taxon>
        <taxon>Microbulbiferaceae</taxon>
        <taxon>Microbulbifer</taxon>
    </lineage>
</organism>
<proteinExistence type="predicted"/>
<dbReference type="Gene3D" id="2.60.40.1820">
    <property type="match status" value="1"/>
</dbReference>
<dbReference type="Proteomes" id="UP001205566">
    <property type="component" value="Unassembled WGS sequence"/>
</dbReference>
<dbReference type="Pfam" id="PF03168">
    <property type="entry name" value="LEA_2"/>
    <property type="match status" value="1"/>
</dbReference>
<comment type="caution">
    <text evidence="2">The sequence shown here is derived from an EMBL/GenBank/DDBJ whole genome shotgun (WGS) entry which is preliminary data.</text>
</comment>
<keyword evidence="3" id="KW-1185">Reference proteome</keyword>
<evidence type="ECO:0000313" key="2">
    <source>
        <dbReference type="EMBL" id="MCQ3829695.1"/>
    </source>
</evidence>
<dbReference type="EMBL" id="JACASI010000026">
    <property type="protein sequence ID" value="MCQ3829695.1"/>
    <property type="molecule type" value="Genomic_DNA"/>
</dbReference>
<gene>
    <name evidence="2" type="ORF">HXX02_09570</name>
</gene>
<evidence type="ECO:0000313" key="3">
    <source>
        <dbReference type="Proteomes" id="UP001205566"/>
    </source>
</evidence>
<reference evidence="2" key="1">
    <citation type="thesis" date="2020" institute="Technische Universitat Dresden" country="Dresden, Germany">
        <title>The Agarolytic System of Microbulbifer elongatus PORT2, Isolated from Batu Karas, Pangandaran West Java Indonesia.</title>
        <authorList>
            <person name="Anggraeni S.R."/>
        </authorList>
    </citation>
    <scope>NUCLEOTIDE SEQUENCE</scope>
    <source>
        <strain evidence="2">PORT2</strain>
    </source>
</reference>
<sequence length="176" mass="19391">MLGRKSDRTPGRARRIIPRLLTPWVVLLLLPLMLIQGCASLSPSFEKPDVQVTAVEPLPNNHSGDLRFRIHLRVFNPNDSALALSGLYYTLKLAGHKVITGTSNNLPVIPAYGQEAIVVDASANLMGSIMAMTELVRLQGNTVPYELEAKLGLQKSILPAIRVSKRGELRLNQYQN</sequence>
<accession>A0ABT1P0Q2</accession>
<name>A0ABT1P0Q2_9GAMM</name>
<dbReference type="RefSeq" id="WP_255874702.1">
    <property type="nucleotide sequence ID" value="NZ_JACASI010000026.1"/>
</dbReference>
<dbReference type="InterPro" id="IPR013990">
    <property type="entry name" value="WHy-dom"/>
</dbReference>
<evidence type="ECO:0000259" key="1">
    <source>
        <dbReference type="SMART" id="SM00769"/>
    </source>
</evidence>
<feature type="domain" description="Water stress and hypersensitive response" evidence="1">
    <location>
        <begin position="50"/>
        <end position="170"/>
    </location>
</feature>
<protein>
    <submittedName>
        <fullName evidence="2">LEA type 2 family protein</fullName>
    </submittedName>
</protein>